<gene>
    <name evidence="1" type="ORF">Rhopal_005554-T1</name>
</gene>
<dbReference type="AlphaFoldDB" id="A0AAV5GTF6"/>
<dbReference type="EMBL" id="BQKY01000011">
    <property type="protein sequence ID" value="GJN92524.1"/>
    <property type="molecule type" value="Genomic_DNA"/>
</dbReference>
<sequence length="274" mass="29016">MDSVVSLVKVSEPQFSQIKVKSTRARQNCDDCRPVPNVKPKALKKLKADLVNADKARAIVRDLKRMDVPLDEDGIGDASFAGDEKAESQPHRKVSRGYALSPFQTSADGATAKPAVVPPVGSGPALPLTALATPFPAVSPGALGGLAAARSGAFDLLANVTGVLVEKSGARDGGFTPPLDRVSVFVYWWGFELALPPPTLRTLSSVASVQSSFFTFLQAFVLAGGAPELAPFVRYISSYCDMEWTAIKAQNRGHGVVLAATWLLPVARSMGKKP</sequence>
<proteinExistence type="predicted"/>
<keyword evidence="2" id="KW-1185">Reference proteome</keyword>
<name>A0AAV5GTF6_9BASI</name>
<accession>A0AAV5GTF6</accession>
<dbReference type="Proteomes" id="UP001342314">
    <property type="component" value="Unassembled WGS sequence"/>
</dbReference>
<protein>
    <submittedName>
        <fullName evidence="1">Uncharacterized protein</fullName>
    </submittedName>
</protein>
<reference evidence="1 2" key="1">
    <citation type="submission" date="2021-12" db="EMBL/GenBank/DDBJ databases">
        <title>High titer production of polyol ester of fatty acids by Rhodotorula paludigena BS15 towards product separation-free biomass refinery.</title>
        <authorList>
            <person name="Mano J."/>
            <person name="Ono H."/>
            <person name="Tanaka T."/>
            <person name="Naito K."/>
            <person name="Sushida H."/>
            <person name="Ike M."/>
            <person name="Tokuyasu K."/>
            <person name="Kitaoka M."/>
        </authorList>
    </citation>
    <scope>NUCLEOTIDE SEQUENCE [LARGE SCALE GENOMIC DNA]</scope>
    <source>
        <strain evidence="1 2">BS15</strain>
    </source>
</reference>
<organism evidence="1 2">
    <name type="scientific">Rhodotorula paludigena</name>
    <dbReference type="NCBI Taxonomy" id="86838"/>
    <lineage>
        <taxon>Eukaryota</taxon>
        <taxon>Fungi</taxon>
        <taxon>Dikarya</taxon>
        <taxon>Basidiomycota</taxon>
        <taxon>Pucciniomycotina</taxon>
        <taxon>Microbotryomycetes</taxon>
        <taxon>Sporidiobolales</taxon>
        <taxon>Sporidiobolaceae</taxon>
        <taxon>Rhodotorula</taxon>
    </lineage>
</organism>
<evidence type="ECO:0000313" key="1">
    <source>
        <dbReference type="EMBL" id="GJN92524.1"/>
    </source>
</evidence>
<evidence type="ECO:0000313" key="2">
    <source>
        <dbReference type="Proteomes" id="UP001342314"/>
    </source>
</evidence>
<comment type="caution">
    <text evidence="1">The sequence shown here is derived from an EMBL/GenBank/DDBJ whole genome shotgun (WGS) entry which is preliminary data.</text>
</comment>